<dbReference type="Pfam" id="PF01485">
    <property type="entry name" value="IBR"/>
    <property type="match status" value="1"/>
</dbReference>
<dbReference type="AlphaFoldDB" id="A0A914WXQ9"/>
<organism evidence="7 8">
    <name type="scientific">Plectus sambesii</name>
    <dbReference type="NCBI Taxonomy" id="2011161"/>
    <lineage>
        <taxon>Eukaryota</taxon>
        <taxon>Metazoa</taxon>
        <taxon>Ecdysozoa</taxon>
        <taxon>Nematoda</taxon>
        <taxon>Chromadorea</taxon>
        <taxon>Plectida</taxon>
        <taxon>Plectina</taxon>
        <taxon>Plectoidea</taxon>
        <taxon>Plectidae</taxon>
        <taxon>Plectus</taxon>
    </lineage>
</organism>
<accession>A0A914WXQ9</accession>
<keyword evidence="3" id="KW-0833">Ubl conjugation pathway</keyword>
<evidence type="ECO:0000313" key="7">
    <source>
        <dbReference type="Proteomes" id="UP000887566"/>
    </source>
</evidence>
<dbReference type="Gene3D" id="1.20.120.1750">
    <property type="match status" value="1"/>
</dbReference>
<reference evidence="8" key="1">
    <citation type="submission" date="2022-11" db="UniProtKB">
        <authorList>
            <consortium name="WormBaseParasite"/>
        </authorList>
    </citation>
    <scope>IDENTIFICATION</scope>
</reference>
<keyword evidence="5" id="KW-0472">Membrane</keyword>
<sequence length="342" mass="39621">MEAVAPRCTVCKGNDEWRLQMRDCGHTVCAACGLSLLKQSVKLGKARVKCPKRKCTARIHPNDVDALLDEHNRVLLHHITAEDLIWLREENMKNVMTYALGGASRIRRCPNCHEMYGQRPGCNYVRCADSRCQTKFCWTCGKEQTSWQHFGNNEMCRVGWDDIWQGTWLFRCLLTTNPCCLICISPIVWLLFFICIPLYVWFSFPYYTGRRLLRWMREKSCNEKVAIAIIVLITPLFLAIGMVLALLSMFWVLGLWYAFAVLTLCKCIPIVNKAFDLLDLLQCFAGLVGLDEWRKIIRDSKEQRELMHIDKDHRNAERNERFPEPLGTHFALHSPLLKVSTC</sequence>
<evidence type="ECO:0000256" key="3">
    <source>
        <dbReference type="ARBA" id="ARBA00022786"/>
    </source>
</evidence>
<name>A0A914WXQ9_9BILA</name>
<dbReference type="Gene3D" id="3.30.40.10">
    <property type="entry name" value="Zinc/RING finger domain, C3HC4 (zinc finger)"/>
    <property type="match status" value="1"/>
</dbReference>
<dbReference type="GO" id="GO:0008270">
    <property type="term" value="F:zinc ion binding"/>
    <property type="evidence" value="ECO:0007669"/>
    <property type="project" value="UniProtKB-KW"/>
</dbReference>
<keyword evidence="2" id="KW-0863">Zinc-finger</keyword>
<keyword evidence="5" id="KW-1133">Transmembrane helix</keyword>
<evidence type="ECO:0000259" key="6">
    <source>
        <dbReference type="Pfam" id="PF01485"/>
    </source>
</evidence>
<feature type="transmembrane region" description="Helical" evidence="5">
    <location>
        <begin position="225"/>
        <end position="247"/>
    </location>
</feature>
<dbReference type="SUPFAM" id="SSF57850">
    <property type="entry name" value="RING/U-box"/>
    <property type="match status" value="2"/>
</dbReference>
<evidence type="ECO:0000256" key="1">
    <source>
        <dbReference type="ARBA" id="ARBA00022723"/>
    </source>
</evidence>
<evidence type="ECO:0000256" key="5">
    <source>
        <dbReference type="SAM" id="Phobius"/>
    </source>
</evidence>
<feature type="transmembrane region" description="Helical" evidence="5">
    <location>
        <begin position="253"/>
        <end position="271"/>
    </location>
</feature>
<feature type="transmembrane region" description="Helical" evidence="5">
    <location>
        <begin position="187"/>
        <end position="204"/>
    </location>
</feature>
<proteinExistence type="predicted"/>
<keyword evidence="4" id="KW-0862">Zinc</keyword>
<feature type="domain" description="IBR" evidence="6">
    <location>
        <begin position="103"/>
        <end position="143"/>
    </location>
</feature>
<protein>
    <submittedName>
        <fullName evidence="8">Zinc finger C3HC4 RING-type domain-containing protein</fullName>
    </submittedName>
</protein>
<evidence type="ECO:0000256" key="4">
    <source>
        <dbReference type="ARBA" id="ARBA00022833"/>
    </source>
</evidence>
<dbReference type="Proteomes" id="UP000887566">
    <property type="component" value="Unplaced"/>
</dbReference>
<dbReference type="InterPro" id="IPR013083">
    <property type="entry name" value="Znf_RING/FYVE/PHD"/>
</dbReference>
<keyword evidence="5" id="KW-0812">Transmembrane</keyword>
<evidence type="ECO:0000256" key="2">
    <source>
        <dbReference type="ARBA" id="ARBA00022771"/>
    </source>
</evidence>
<evidence type="ECO:0000313" key="8">
    <source>
        <dbReference type="WBParaSite" id="PSAMB.scaffold564size47081.g7089.t2"/>
    </source>
</evidence>
<dbReference type="WBParaSite" id="PSAMB.scaffold564size47081.g7089.t2">
    <property type="protein sequence ID" value="PSAMB.scaffold564size47081.g7089.t2"/>
    <property type="gene ID" value="PSAMB.scaffold564size47081.g7089"/>
</dbReference>
<keyword evidence="7" id="KW-1185">Reference proteome</keyword>
<dbReference type="InterPro" id="IPR002867">
    <property type="entry name" value="IBR_dom"/>
</dbReference>
<keyword evidence="1" id="KW-0479">Metal-binding</keyword>